<dbReference type="EMBL" id="BARS01007441">
    <property type="protein sequence ID" value="GAF83162.1"/>
    <property type="molecule type" value="Genomic_DNA"/>
</dbReference>
<protein>
    <recommendedName>
        <fullName evidence="4">Large ribosomal subunit protein uL10-like insertion domain-containing protein</fullName>
    </recommendedName>
</protein>
<dbReference type="InterPro" id="IPR050323">
    <property type="entry name" value="Ribosomal_protein_uL10"/>
</dbReference>
<evidence type="ECO:0000256" key="2">
    <source>
        <dbReference type="ARBA" id="ARBA00022980"/>
    </source>
</evidence>
<evidence type="ECO:0000256" key="3">
    <source>
        <dbReference type="ARBA" id="ARBA00023274"/>
    </source>
</evidence>
<accession>X0T4Q6</accession>
<evidence type="ECO:0000313" key="5">
    <source>
        <dbReference type="EMBL" id="GAF83162.1"/>
    </source>
</evidence>
<evidence type="ECO:0000259" key="4">
    <source>
        <dbReference type="Pfam" id="PF17777"/>
    </source>
</evidence>
<keyword evidence="3" id="KW-0687">Ribonucleoprotein</keyword>
<dbReference type="PANTHER" id="PTHR45699">
    <property type="entry name" value="60S ACIDIC RIBOSOMAL PROTEIN P0"/>
    <property type="match status" value="1"/>
</dbReference>
<name>X0T4Q6_9ZZZZ</name>
<comment type="caution">
    <text evidence="5">The sequence shown here is derived from an EMBL/GenBank/DDBJ whole genome shotgun (WGS) entry which is preliminary data.</text>
</comment>
<dbReference type="InterPro" id="IPR040637">
    <property type="entry name" value="Ribosomal_uL10-like_insert"/>
</dbReference>
<dbReference type="Gene3D" id="6.10.140.760">
    <property type="match status" value="1"/>
</dbReference>
<reference evidence="5" key="1">
    <citation type="journal article" date="2014" name="Front. Microbiol.">
        <title>High frequency of phylogenetically diverse reductive dehalogenase-homologous genes in deep subseafloor sedimentary metagenomes.</title>
        <authorList>
            <person name="Kawai M."/>
            <person name="Futagami T."/>
            <person name="Toyoda A."/>
            <person name="Takaki Y."/>
            <person name="Nishi S."/>
            <person name="Hori S."/>
            <person name="Arai W."/>
            <person name="Tsubouchi T."/>
            <person name="Morono Y."/>
            <person name="Uchiyama I."/>
            <person name="Ito T."/>
            <person name="Fujiyama A."/>
            <person name="Inagaki F."/>
            <person name="Takami H."/>
        </authorList>
    </citation>
    <scope>NUCLEOTIDE SEQUENCE</scope>
    <source>
        <strain evidence="5">Expedition CK06-06</strain>
    </source>
</reference>
<dbReference type="Pfam" id="PF17777">
    <property type="entry name" value="RL10P_insert"/>
    <property type="match status" value="1"/>
</dbReference>
<dbReference type="GO" id="GO:0000027">
    <property type="term" value="P:ribosomal large subunit assembly"/>
    <property type="evidence" value="ECO:0007669"/>
    <property type="project" value="TreeGrafter"/>
</dbReference>
<comment type="similarity">
    <text evidence="1">Belongs to the universal ribosomal protein uL10 family.</text>
</comment>
<organism evidence="5">
    <name type="scientific">marine sediment metagenome</name>
    <dbReference type="NCBI Taxonomy" id="412755"/>
    <lineage>
        <taxon>unclassified sequences</taxon>
        <taxon>metagenomes</taxon>
        <taxon>ecological metagenomes</taxon>
    </lineage>
</organism>
<dbReference type="GO" id="GO:0070180">
    <property type="term" value="F:large ribosomal subunit rRNA binding"/>
    <property type="evidence" value="ECO:0007669"/>
    <property type="project" value="TreeGrafter"/>
</dbReference>
<dbReference type="AlphaFoldDB" id="X0T4Q6"/>
<proteinExistence type="inferred from homology"/>
<dbReference type="Gene3D" id="3.90.105.20">
    <property type="match status" value="1"/>
</dbReference>
<dbReference type="GO" id="GO:0003735">
    <property type="term" value="F:structural constituent of ribosome"/>
    <property type="evidence" value="ECO:0007669"/>
    <property type="project" value="TreeGrafter"/>
</dbReference>
<gene>
    <name evidence="5" type="ORF">S01H1_14326</name>
</gene>
<dbReference type="InterPro" id="IPR043141">
    <property type="entry name" value="Ribosomal_uL10-like_sf"/>
</dbReference>
<dbReference type="InterPro" id="IPR043164">
    <property type="entry name" value="Ribosomal_uL10-like_insert_sf"/>
</dbReference>
<feature type="domain" description="Large ribosomal subunit protein uL10-like insertion" evidence="4">
    <location>
        <begin position="50"/>
        <end position="120"/>
    </location>
</feature>
<keyword evidence="2" id="KW-0689">Ribosomal protein</keyword>
<feature type="non-terminal residue" evidence="5">
    <location>
        <position position="1"/>
    </location>
</feature>
<dbReference type="GO" id="GO:0002181">
    <property type="term" value="P:cytoplasmic translation"/>
    <property type="evidence" value="ECO:0007669"/>
    <property type="project" value="TreeGrafter"/>
</dbReference>
<dbReference type="GO" id="GO:0022625">
    <property type="term" value="C:cytosolic large ribosomal subunit"/>
    <property type="evidence" value="ECO:0007669"/>
    <property type="project" value="TreeGrafter"/>
</dbReference>
<sequence>LVKRALESSEKTNINELTKHMIGSNLLLLTDMDPFKLSILLRKNKIKTTAKAGDIAQNDITIPAGNTGFPPGPAISELHEAGVRTRIESGSVWVTRDTIVAEMGEAIPAKVASILSKLGVKPLEVSLQLVAAYDDGLIFTKEQLSIDLNETTKQFEEAYKQATNLSINTHYPTAETIATILRIAHMEAKALAINSAYLAPEVATEILARAYSQMTSLVSQIAKVNKDAAPKDFQE</sequence>
<evidence type="ECO:0000256" key="1">
    <source>
        <dbReference type="ARBA" id="ARBA00008889"/>
    </source>
</evidence>
<dbReference type="SUPFAM" id="SSF160369">
    <property type="entry name" value="Ribosomal protein L10-like"/>
    <property type="match status" value="1"/>
</dbReference>
<dbReference type="PANTHER" id="PTHR45699:SF3">
    <property type="entry name" value="LARGE RIBOSOMAL SUBUNIT PROTEIN UL10"/>
    <property type="match status" value="1"/>
</dbReference>